<sequence>MSDKFTFHTTAEEVATAFAGEIKDKNVLITGTSLNGLGFETARVIARYANLVVITGHDEDRLKLAENALKEAVPTATIRRLILNLASLSAVRKAAAEVNAYPEPIHVLINNAAAPMAAFKLTVDGLENQITVAHVGPLLFNHLVAPKLLSSANTTTGYTPRVVIVASNAHQYCRGLDFDTVFSADATKYEGTEAYGVAKSANLVAMLEMAKRARGRLGVYAVHPGVINTGLYRDLKAHPELVPKLKAMGLLDENGEPSSARVKWKTIEEGAASTVAAAFDPALNDKSGTYLTDASKDITSTIAAHASDPARTERLWELTEEVVGERFTFSRL</sequence>
<keyword evidence="4" id="KW-1185">Reference proteome</keyword>
<evidence type="ECO:0000313" key="3">
    <source>
        <dbReference type="EMBL" id="KAJ7752573.1"/>
    </source>
</evidence>
<evidence type="ECO:0000256" key="2">
    <source>
        <dbReference type="ARBA" id="ARBA00023002"/>
    </source>
</evidence>
<reference evidence="3" key="1">
    <citation type="submission" date="2023-03" db="EMBL/GenBank/DDBJ databases">
        <title>Massive genome expansion in bonnet fungi (Mycena s.s.) driven by repeated elements and novel gene families across ecological guilds.</title>
        <authorList>
            <consortium name="Lawrence Berkeley National Laboratory"/>
            <person name="Harder C.B."/>
            <person name="Miyauchi S."/>
            <person name="Viragh M."/>
            <person name="Kuo A."/>
            <person name="Thoen E."/>
            <person name="Andreopoulos B."/>
            <person name="Lu D."/>
            <person name="Skrede I."/>
            <person name="Drula E."/>
            <person name="Henrissat B."/>
            <person name="Morin E."/>
            <person name="Kohler A."/>
            <person name="Barry K."/>
            <person name="LaButti K."/>
            <person name="Morin E."/>
            <person name="Salamov A."/>
            <person name="Lipzen A."/>
            <person name="Mereny Z."/>
            <person name="Hegedus B."/>
            <person name="Baldrian P."/>
            <person name="Stursova M."/>
            <person name="Weitz H."/>
            <person name="Taylor A."/>
            <person name="Grigoriev I.V."/>
            <person name="Nagy L.G."/>
            <person name="Martin F."/>
            <person name="Kauserud H."/>
        </authorList>
    </citation>
    <scope>NUCLEOTIDE SEQUENCE</scope>
    <source>
        <strain evidence="3">CBHHK182m</strain>
    </source>
</reference>
<comment type="similarity">
    <text evidence="1">Belongs to the short-chain dehydrogenases/reductases (SDR) family.</text>
</comment>
<gene>
    <name evidence="3" type="ORF">B0H16DRAFT_1723507</name>
</gene>
<evidence type="ECO:0000256" key="1">
    <source>
        <dbReference type="ARBA" id="ARBA00006484"/>
    </source>
</evidence>
<name>A0AAD7N9M4_9AGAR</name>
<dbReference type="Gene3D" id="3.40.50.720">
    <property type="entry name" value="NAD(P)-binding Rossmann-like Domain"/>
    <property type="match status" value="1"/>
</dbReference>
<comment type="caution">
    <text evidence="3">The sequence shown here is derived from an EMBL/GenBank/DDBJ whole genome shotgun (WGS) entry which is preliminary data.</text>
</comment>
<dbReference type="SUPFAM" id="SSF51735">
    <property type="entry name" value="NAD(P)-binding Rossmann-fold domains"/>
    <property type="match status" value="1"/>
</dbReference>
<evidence type="ECO:0000313" key="4">
    <source>
        <dbReference type="Proteomes" id="UP001215598"/>
    </source>
</evidence>
<dbReference type="Pfam" id="PF00106">
    <property type="entry name" value="adh_short"/>
    <property type="match status" value="1"/>
</dbReference>
<dbReference type="AlphaFoldDB" id="A0AAD7N9M4"/>
<dbReference type="InterPro" id="IPR036291">
    <property type="entry name" value="NAD(P)-bd_dom_sf"/>
</dbReference>
<keyword evidence="2" id="KW-0560">Oxidoreductase</keyword>
<protein>
    <recommendedName>
        <fullName evidence="5">Short-chain dehydrogenase</fullName>
    </recommendedName>
</protein>
<proteinExistence type="inferred from homology"/>
<dbReference type="GO" id="GO:0016491">
    <property type="term" value="F:oxidoreductase activity"/>
    <property type="evidence" value="ECO:0007669"/>
    <property type="project" value="UniProtKB-KW"/>
</dbReference>
<dbReference type="EMBL" id="JARKIB010000058">
    <property type="protein sequence ID" value="KAJ7752573.1"/>
    <property type="molecule type" value="Genomic_DNA"/>
</dbReference>
<dbReference type="InterPro" id="IPR002347">
    <property type="entry name" value="SDR_fam"/>
</dbReference>
<evidence type="ECO:0008006" key="5">
    <source>
        <dbReference type="Google" id="ProtNLM"/>
    </source>
</evidence>
<dbReference type="PANTHER" id="PTHR24320">
    <property type="entry name" value="RETINOL DEHYDROGENASE"/>
    <property type="match status" value="1"/>
</dbReference>
<organism evidence="3 4">
    <name type="scientific">Mycena metata</name>
    <dbReference type="NCBI Taxonomy" id="1033252"/>
    <lineage>
        <taxon>Eukaryota</taxon>
        <taxon>Fungi</taxon>
        <taxon>Dikarya</taxon>
        <taxon>Basidiomycota</taxon>
        <taxon>Agaricomycotina</taxon>
        <taxon>Agaricomycetes</taxon>
        <taxon>Agaricomycetidae</taxon>
        <taxon>Agaricales</taxon>
        <taxon>Marasmiineae</taxon>
        <taxon>Mycenaceae</taxon>
        <taxon>Mycena</taxon>
    </lineage>
</organism>
<accession>A0AAD7N9M4</accession>
<dbReference type="PANTHER" id="PTHR24320:SF283">
    <property type="entry name" value="RETINOL DEHYDROGENASE 11"/>
    <property type="match status" value="1"/>
</dbReference>
<dbReference type="Proteomes" id="UP001215598">
    <property type="component" value="Unassembled WGS sequence"/>
</dbReference>